<dbReference type="GO" id="GO:0004674">
    <property type="term" value="F:protein serine/threonine kinase activity"/>
    <property type="evidence" value="ECO:0007669"/>
    <property type="project" value="UniProtKB-KW"/>
</dbReference>
<dbReference type="Pfam" id="PF03618">
    <property type="entry name" value="Kinase-PPPase"/>
    <property type="match status" value="1"/>
</dbReference>
<dbReference type="PANTHER" id="PTHR31756">
    <property type="entry name" value="PYRUVATE, PHOSPHATE DIKINASE REGULATORY PROTEIN 1, CHLOROPLASTIC"/>
    <property type="match status" value="1"/>
</dbReference>
<dbReference type="InterPro" id="IPR027417">
    <property type="entry name" value="P-loop_NTPase"/>
</dbReference>
<evidence type="ECO:0000256" key="4">
    <source>
        <dbReference type="ARBA" id="ARBA00022777"/>
    </source>
</evidence>
<sequence>MGKKKTSKAEATRPAVDTYTLHLIAGATGDLLHRLASVAATQFTGIKIKLIDHPMVDDLDKLQETLDDLEGDRPIVVHALPHSSAKTLVRNECVTRRIPHYDITGPLLDFLGDCVGSLPDNDLSRLHQVDAAYQNRIEAMEFALAHDDGLGLPTLREADIVIVGVSRVSKSPTTLYLSSRGFKVANVSISPQTGFPPELSKIKKRTIVAFTTQPKRLQEIRAERLEYNGVASSDYDNLQKVIREVMETEAEYRRRGYPIIDVTNRTIEQVAAEILEKLKLSPR</sequence>
<dbReference type="InterPro" id="IPR005177">
    <property type="entry name" value="Kinase-pyrophosphorylase"/>
</dbReference>
<evidence type="ECO:0000313" key="5">
    <source>
        <dbReference type="EMBL" id="MCO6044303.1"/>
    </source>
</evidence>
<dbReference type="NCBIfam" id="NF003742">
    <property type="entry name" value="PRK05339.1"/>
    <property type="match status" value="1"/>
</dbReference>
<keyword evidence="4" id="KW-0418">Kinase</keyword>
<keyword evidence="6" id="KW-1185">Reference proteome</keyword>
<dbReference type="RefSeq" id="WP_252852406.1">
    <property type="nucleotide sequence ID" value="NZ_JAMXLR010000036.1"/>
</dbReference>
<dbReference type="PANTHER" id="PTHR31756:SF3">
    <property type="entry name" value="PYRUVATE, PHOSPHATE DIKINASE REGULATORY PROTEIN 1, CHLOROPLASTIC"/>
    <property type="match status" value="1"/>
</dbReference>
<accession>A0A9X2F9V6</accession>
<comment type="caution">
    <text evidence="5">The sequence shown here is derived from an EMBL/GenBank/DDBJ whole genome shotgun (WGS) entry which is preliminary data.</text>
</comment>
<name>A0A9X2F9V6_9BACT</name>
<evidence type="ECO:0000256" key="2">
    <source>
        <dbReference type="ARBA" id="ARBA00022679"/>
    </source>
</evidence>
<proteinExistence type="predicted"/>
<dbReference type="Gene3D" id="3.40.50.300">
    <property type="entry name" value="P-loop containing nucleotide triphosphate hydrolases"/>
    <property type="match status" value="1"/>
</dbReference>
<evidence type="ECO:0000256" key="3">
    <source>
        <dbReference type="ARBA" id="ARBA00022741"/>
    </source>
</evidence>
<evidence type="ECO:0000313" key="6">
    <source>
        <dbReference type="Proteomes" id="UP001155241"/>
    </source>
</evidence>
<keyword evidence="2" id="KW-0808">Transferase</keyword>
<reference evidence="5" key="1">
    <citation type="submission" date="2022-06" db="EMBL/GenBank/DDBJ databases">
        <title>Aeoliella straminimaris, a novel planctomycete from sediments.</title>
        <authorList>
            <person name="Vitorino I.R."/>
            <person name="Lage O.M."/>
        </authorList>
    </citation>
    <scope>NUCLEOTIDE SEQUENCE</scope>
    <source>
        <strain evidence="5">ICT_H6.2</strain>
    </source>
</reference>
<protein>
    <submittedName>
        <fullName evidence="5">Pyruvate, phosphate dikinase/phosphoenolpyruvate synthase regulator</fullName>
    </submittedName>
</protein>
<dbReference type="EMBL" id="JAMXLR010000036">
    <property type="protein sequence ID" value="MCO6044303.1"/>
    <property type="molecule type" value="Genomic_DNA"/>
</dbReference>
<evidence type="ECO:0000256" key="1">
    <source>
        <dbReference type="ARBA" id="ARBA00022527"/>
    </source>
</evidence>
<dbReference type="AlphaFoldDB" id="A0A9X2F9V6"/>
<keyword evidence="3" id="KW-0547">Nucleotide-binding</keyword>
<keyword evidence="5" id="KW-0670">Pyruvate</keyword>
<dbReference type="Proteomes" id="UP001155241">
    <property type="component" value="Unassembled WGS sequence"/>
</dbReference>
<organism evidence="5 6">
    <name type="scientific">Aeoliella straminimaris</name>
    <dbReference type="NCBI Taxonomy" id="2954799"/>
    <lineage>
        <taxon>Bacteria</taxon>
        <taxon>Pseudomonadati</taxon>
        <taxon>Planctomycetota</taxon>
        <taxon>Planctomycetia</taxon>
        <taxon>Pirellulales</taxon>
        <taxon>Lacipirellulaceae</taxon>
        <taxon>Aeoliella</taxon>
    </lineage>
</organism>
<gene>
    <name evidence="5" type="primary">ppsR</name>
    <name evidence="5" type="ORF">NG895_10330</name>
</gene>
<dbReference type="GO" id="GO:0005524">
    <property type="term" value="F:ATP binding"/>
    <property type="evidence" value="ECO:0007669"/>
    <property type="project" value="InterPro"/>
</dbReference>
<keyword evidence="1" id="KW-0723">Serine/threonine-protein kinase</keyword>